<evidence type="ECO:0000313" key="4">
    <source>
        <dbReference type="Proteomes" id="UP000069705"/>
    </source>
</evidence>
<evidence type="ECO:0000313" key="3">
    <source>
        <dbReference type="EMBL" id="GAT04764.1"/>
    </source>
</evidence>
<gene>
    <name evidence="3" type="ORF">RMCFA_4875</name>
</gene>
<evidence type="ECO:0000259" key="2">
    <source>
        <dbReference type="PROSITE" id="PS50125"/>
    </source>
</evidence>
<dbReference type="InterPro" id="IPR050697">
    <property type="entry name" value="Adenylyl/Guanylyl_Cyclase_3/4"/>
</dbReference>
<dbReference type="Pfam" id="PF00211">
    <property type="entry name" value="Guanylate_cyc"/>
    <property type="match status" value="1"/>
</dbReference>
<sequence length="392" mass="42315">MAVFQRSVQQVVTHEFTLNRTPNRTIQLHTYHVVDFDALESAGIADARRRAPLIEYLDGLGFTAEQMIEAESRGRLFGLAGDVLQWSGPPEYCLADVAAMIGVPLADVERAWAALGLTVAGCDVKTLSAADVEALRTWAEMRVLVGDAEATGLLRVVGSGMARLSEAISSMSRAGTPDIQLEHSHDELTTAKAYRAAARFIPRIGAMIDAVHRHHLMSTRRYFEHVLQEGSSGVLCGIGFADLSGFTALTQMLTTTELSALLNEFSSTSSDIVHARDCRVVKFIGDAVMWVGYEPDQLTQVAVDLVTHPRVRETHLQVRAGLDFGAALAIGGDYFGNTVNRAARLVGIAPPSEILVSEPLHELLPGRQFAAPQALTLKGFDAPVTAYPLAGL</sequence>
<feature type="domain" description="Guanylate cyclase" evidence="2">
    <location>
        <begin position="237"/>
        <end position="346"/>
    </location>
</feature>
<dbReference type="InterPro" id="IPR032026">
    <property type="entry name" value="Ad_Cy_reg"/>
</dbReference>
<dbReference type="EMBL" id="BCSZ01000051">
    <property type="protein sequence ID" value="GAT04764.1"/>
    <property type="molecule type" value="Genomic_DNA"/>
</dbReference>
<dbReference type="PANTHER" id="PTHR43081:SF1">
    <property type="entry name" value="ADENYLATE CYCLASE, TERMINAL-DIFFERENTIATION SPECIFIC"/>
    <property type="match status" value="1"/>
</dbReference>
<protein>
    <submittedName>
        <fullName evidence="3">Adenylate and guanylate cyclase catalytic domain-containing protein</fullName>
    </submittedName>
</protein>
<dbReference type="PANTHER" id="PTHR43081">
    <property type="entry name" value="ADENYLATE CYCLASE, TERMINAL-DIFFERENTIATION SPECIFIC-RELATED"/>
    <property type="match status" value="1"/>
</dbReference>
<dbReference type="Pfam" id="PF16701">
    <property type="entry name" value="Ad_Cy_reg"/>
    <property type="match status" value="1"/>
</dbReference>
<dbReference type="InterPro" id="IPR029787">
    <property type="entry name" value="Nucleotide_cyclase"/>
</dbReference>
<reference evidence="4" key="2">
    <citation type="submission" date="2016-02" db="EMBL/GenBank/DDBJ databases">
        <title>Draft genome sequence of five rapidly growing Mycobacterium species.</title>
        <authorList>
            <person name="Katahira K."/>
            <person name="Gotou Y."/>
            <person name="Iida K."/>
            <person name="Ogura Y."/>
            <person name="Hayashi T."/>
        </authorList>
    </citation>
    <scope>NUCLEOTIDE SEQUENCE [LARGE SCALE GENOMIC DNA]</scope>
    <source>
        <strain evidence="4">JCM6368</strain>
    </source>
</reference>
<dbReference type="Proteomes" id="UP000069705">
    <property type="component" value="Unassembled WGS sequence"/>
</dbReference>
<comment type="similarity">
    <text evidence="1">Belongs to the adenylyl cyclase class-3 family.</text>
</comment>
<dbReference type="PROSITE" id="PS50125">
    <property type="entry name" value="GUANYLATE_CYCLASE_2"/>
    <property type="match status" value="1"/>
</dbReference>
<dbReference type="GO" id="GO:0035556">
    <property type="term" value="P:intracellular signal transduction"/>
    <property type="evidence" value="ECO:0007669"/>
    <property type="project" value="InterPro"/>
</dbReference>
<name>A0A124E505_MYCFO</name>
<dbReference type="GO" id="GO:0004016">
    <property type="term" value="F:adenylate cyclase activity"/>
    <property type="evidence" value="ECO:0007669"/>
    <property type="project" value="UniProtKB-ARBA"/>
</dbReference>
<dbReference type="AlphaFoldDB" id="A0A124E505"/>
<reference evidence="3 4" key="1">
    <citation type="journal article" date="2016" name="Genome Announc.">
        <title>Draft Genome Sequences of Five Rapidly Growing Mycobacterium Species, M. thermoresistibile, M. fortuitum subsp. acetamidolyticum, M. canariasense, M. brisbanense, and M. novocastrense.</title>
        <authorList>
            <person name="Katahira K."/>
            <person name="Ogura Y."/>
            <person name="Gotoh Y."/>
            <person name="Hayashi T."/>
        </authorList>
    </citation>
    <scope>NUCLEOTIDE SEQUENCE [LARGE SCALE GENOMIC DNA]</scope>
    <source>
        <strain evidence="3 4">JCM6368</strain>
    </source>
</reference>
<proteinExistence type="inferred from homology"/>
<dbReference type="InterPro" id="IPR001054">
    <property type="entry name" value="A/G_cyclase"/>
</dbReference>
<organism evidence="3 4">
    <name type="scientific">Mycolicibacterium fortuitum subsp. acetamidolyticum</name>
    <dbReference type="NCBI Taxonomy" id="144550"/>
    <lineage>
        <taxon>Bacteria</taxon>
        <taxon>Bacillati</taxon>
        <taxon>Actinomycetota</taxon>
        <taxon>Actinomycetes</taxon>
        <taxon>Mycobacteriales</taxon>
        <taxon>Mycobacteriaceae</taxon>
        <taxon>Mycolicibacterium</taxon>
    </lineage>
</organism>
<evidence type="ECO:0000256" key="1">
    <source>
        <dbReference type="ARBA" id="ARBA00005381"/>
    </source>
</evidence>
<accession>A0A124E505</accession>
<dbReference type="SMART" id="SM00044">
    <property type="entry name" value="CYCc"/>
    <property type="match status" value="1"/>
</dbReference>
<dbReference type="SUPFAM" id="SSF55073">
    <property type="entry name" value="Nucleotide cyclase"/>
    <property type="match status" value="1"/>
</dbReference>
<dbReference type="CDD" id="cd07302">
    <property type="entry name" value="CHD"/>
    <property type="match status" value="1"/>
</dbReference>
<dbReference type="GO" id="GO:0009190">
    <property type="term" value="P:cyclic nucleotide biosynthetic process"/>
    <property type="evidence" value="ECO:0007669"/>
    <property type="project" value="InterPro"/>
</dbReference>
<dbReference type="Gene3D" id="3.30.70.1230">
    <property type="entry name" value="Nucleotide cyclase"/>
    <property type="match status" value="1"/>
</dbReference>
<comment type="caution">
    <text evidence="3">The sequence shown here is derived from an EMBL/GenBank/DDBJ whole genome shotgun (WGS) entry which is preliminary data.</text>
</comment>